<feature type="domain" description="Histidine kinase/HSP90-like ATPase" evidence="10">
    <location>
        <begin position="385"/>
        <end position="477"/>
    </location>
</feature>
<organism evidence="12 13">
    <name type="scientific">Fodinisporobacter ferrooxydans</name>
    <dbReference type="NCBI Taxonomy" id="2901836"/>
    <lineage>
        <taxon>Bacteria</taxon>
        <taxon>Bacillati</taxon>
        <taxon>Bacillota</taxon>
        <taxon>Bacilli</taxon>
        <taxon>Bacillales</taxon>
        <taxon>Alicyclobacillaceae</taxon>
        <taxon>Fodinisporobacter</taxon>
    </lineage>
</organism>
<evidence type="ECO:0000256" key="7">
    <source>
        <dbReference type="ARBA" id="ARBA00022840"/>
    </source>
</evidence>
<dbReference type="CDD" id="cd16917">
    <property type="entry name" value="HATPase_UhpB-NarQ-NarX-like"/>
    <property type="match status" value="1"/>
</dbReference>
<name>A0ABY4CPW6_9BACL</name>
<dbReference type="RefSeq" id="WP_347437970.1">
    <property type="nucleotide sequence ID" value="NZ_CP089291.1"/>
</dbReference>
<evidence type="ECO:0000259" key="11">
    <source>
        <dbReference type="Pfam" id="PF07730"/>
    </source>
</evidence>
<reference evidence="12" key="1">
    <citation type="submission" date="2021-12" db="EMBL/GenBank/DDBJ databases">
        <title>Alicyclobacillaceae gen. nov., sp. nov., isolated from chalcocite enrichment system.</title>
        <authorList>
            <person name="Jiang Z."/>
        </authorList>
    </citation>
    <scope>NUCLEOTIDE SEQUENCE</scope>
    <source>
        <strain evidence="12">MYW30-H2</strain>
    </source>
</reference>
<dbReference type="InterPro" id="IPR011712">
    <property type="entry name" value="Sig_transdc_His_kin_sub3_dim/P"/>
</dbReference>
<evidence type="ECO:0000256" key="1">
    <source>
        <dbReference type="ARBA" id="ARBA00000085"/>
    </source>
</evidence>
<dbReference type="SUPFAM" id="SSF55874">
    <property type="entry name" value="ATPase domain of HSP90 chaperone/DNA topoisomerase II/histidine kinase"/>
    <property type="match status" value="1"/>
</dbReference>
<sequence>MSQMSQFFASNKIIISFLYPLVFFLMGFGILLKNRVHSQFHLAKSLQYMAFFGILHSFADWGDIFIPLQTAYLSPFGIHVLQSLQLILKSLSFSFLLYFGIDLLCRSQKRTRRISLVAPGFFLLWLVNFAILRYWLFAGQSFEHWLALSNFWAKLLITLPSGIVSGYGMYAQREQFRKFGERSMPLTLLLIALLINLYTFSDGLVFSNTPFYSGVWLTDRQFHKITDIPIDFLRGINGMLISFFILKTLKIVDWEYQQFFTQAEKQKVVTEERNRIARDLHDGMIQSIYAIGLHLEGISQMIAQHETFGIQRSITGVQEAIQKLNDLIREIRGYIKELKMPISQKRNFQEELIALIQEFNTSQSIPILLEQHDSDDDPPLTVVVQILYIVKEALSNVVRHSHATKCIVSLYEKDGEIRIEIADNGLGLIDALHSVDSNLESFKQGIRNMKFRANKIGGMLSIHSEPNHGTTIRLLIRKTWKEGPFEDAKKDHSYAR</sequence>
<feature type="transmembrane region" description="Helical" evidence="9">
    <location>
        <begin position="86"/>
        <end position="104"/>
    </location>
</feature>
<feature type="transmembrane region" description="Helical" evidence="9">
    <location>
        <begin position="151"/>
        <end position="171"/>
    </location>
</feature>
<dbReference type="Gene3D" id="3.30.565.10">
    <property type="entry name" value="Histidine kinase-like ATPase, C-terminal domain"/>
    <property type="match status" value="1"/>
</dbReference>
<evidence type="ECO:0000256" key="8">
    <source>
        <dbReference type="ARBA" id="ARBA00023012"/>
    </source>
</evidence>
<keyword evidence="7" id="KW-0067">ATP-binding</keyword>
<evidence type="ECO:0000256" key="4">
    <source>
        <dbReference type="ARBA" id="ARBA00022679"/>
    </source>
</evidence>
<dbReference type="PANTHER" id="PTHR24421:SF10">
    <property type="entry name" value="NITRATE_NITRITE SENSOR PROTEIN NARQ"/>
    <property type="match status" value="1"/>
</dbReference>
<dbReference type="Gene3D" id="1.20.5.1930">
    <property type="match status" value="1"/>
</dbReference>
<dbReference type="InterPro" id="IPR036890">
    <property type="entry name" value="HATPase_C_sf"/>
</dbReference>
<keyword evidence="9" id="KW-0472">Membrane</keyword>
<evidence type="ECO:0000256" key="6">
    <source>
        <dbReference type="ARBA" id="ARBA00022777"/>
    </source>
</evidence>
<evidence type="ECO:0000256" key="9">
    <source>
        <dbReference type="SAM" id="Phobius"/>
    </source>
</evidence>
<evidence type="ECO:0000256" key="5">
    <source>
        <dbReference type="ARBA" id="ARBA00022741"/>
    </source>
</evidence>
<evidence type="ECO:0000256" key="3">
    <source>
        <dbReference type="ARBA" id="ARBA00022553"/>
    </source>
</evidence>
<keyword evidence="13" id="KW-1185">Reference proteome</keyword>
<keyword evidence="4" id="KW-0808">Transferase</keyword>
<keyword evidence="9" id="KW-0812">Transmembrane</keyword>
<proteinExistence type="predicted"/>
<dbReference type="InterPro" id="IPR003594">
    <property type="entry name" value="HATPase_dom"/>
</dbReference>
<evidence type="ECO:0000313" key="13">
    <source>
        <dbReference type="Proteomes" id="UP000830167"/>
    </source>
</evidence>
<dbReference type="InterPro" id="IPR050482">
    <property type="entry name" value="Sensor_HK_TwoCompSys"/>
</dbReference>
<dbReference type="Proteomes" id="UP000830167">
    <property type="component" value="Chromosome"/>
</dbReference>
<feature type="transmembrane region" description="Helical" evidence="9">
    <location>
        <begin position="13"/>
        <end position="34"/>
    </location>
</feature>
<dbReference type="EMBL" id="CP089291">
    <property type="protein sequence ID" value="UOF91281.1"/>
    <property type="molecule type" value="Genomic_DNA"/>
</dbReference>
<keyword evidence="8" id="KW-0902">Two-component regulatory system</keyword>
<feature type="domain" description="Signal transduction histidine kinase subgroup 3 dimerisation and phosphoacceptor" evidence="11">
    <location>
        <begin position="272"/>
        <end position="339"/>
    </location>
</feature>
<dbReference type="Pfam" id="PF02518">
    <property type="entry name" value="HATPase_c"/>
    <property type="match status" value="1"/>
</dbReference>
<keyword evidence="9" id="KW-1133">Transmembrane helix</keyword>
<evidence type="ECO:0000313" key="12">
    <source>
        <dbReference type="EMBL" id="UOF91281.1"/>
    </source>
</evidence>
<dbReference type="EC" id="2.7.13.3" evidence="2"/>
<protein>
    <recommendedName>
        <fullName evidence="2">histidine kinase</fullName>
        <ecNumber evidence="2">2.7.13.3</ecNumber>
    </recommendedName>
</protein>
<gene>
    <name evidence="12" type="ORF">LSG31_03210</name>
</gene>
<evidence type="ECO:0000256" key="2">
    <source>
        <dbReference type="ARBA" id="ARBA00012438"/>
    </source>
</evidence>
<keyword evidence="3" id="KW-0597">Phosphoprotein</keyword>
<keyword evidence="6 12" id="KW-0418">Kinase</keyword>
<feature type="transmembrane region" description="Helical" evidence="9">
    <location>
        <begin position="183"/>
        <end position="201"/>
    </location>
</feature>
<dbReference type="GO" id="GO:0016301">
    <property type="term" value="F:kinase activity"/>
    <property type="evidence" value="ECO:0007669"/>
    <property type="project" value="UniProtKB-KW"/>
</dbReference>
<keyword evidence="5" id="KW-0547">Nucleotide-binding</keyword>
<dbReference type="Pfam" id="PF07730">
    <property type="entry name" value="HisKA_3"/>
    <property type="match status" value="1"/>
</dbReference>
<accession>A0ABY4CPW6</accession>
<comment type="catalytic activity">
    <reaction evidence="1">
        <text>ATP + protein L-histidine = ADP + protein N-phospho-L-histidine.</text>
        <dbReference type="EC" id="2.7.13.3"/>
    </reaction>
</comment>
<evidence type="ECO:0000259" key="10">
    <source>
        <dbReference type="Pfam" id="PF02518"/>
    </source>
</evidence>
<dbReference type="PANTHER" id="PTHR24421">
    <property type="entry name" value="NITRATE/NITRITE SENSOR PROTEIN NARX-RELATED"/>
    <property type="match status" value="1"/>
</dbReference>
<feature type="transmembrane region" description="Helical" evidence="9">
    <location>
        <begin position="116"/>
        <end position="136"/>
    </location>
</feature>